<reference evidence="4" key="1">
    <citation type="submission" date="2020-05" db="EMBL/GenBank/DDBJ databases">
        <title>WGS assembly of Panicum virgatum.</title>
        <authorList>
            <person name="Lovell J.T."/>
            <person name="Jenkins J."/>
            <person name="Shu S."/>
            <person name="Juenger T.E."/>
            <person name="Schmutz J."/>
        </authorList>
    </citation>
    <scope>NUCLEOTIDE SEQUENCE</scope>
    <source>
        <strain evidence="4">AP13</strain>
    </source>
</reference>
<evidence type="ECO:0008006" key="6">
    <source>
        <dbReference type="Google" id="ProtNLM"/>
    </source>
</evidence>
<dbReference type="PANTHER" id="PTHR45648">
    <property type="entry name" value="GDSL LIPASE/ACYLHYDROLASE FAMILY PROTEIN (AFU_ORTHOLOGUE AFUA_4G14700)"/>
    <property type="match status" value="1"/>
</dbReference>
<dbReference type="Pfam" id="PF00657">
    <property type="entry name" value="Lipase_GDSL"/>
    <property type="match status" value="1"/>
</dbReference>
<evidence type="ECO:0000313" key="5">
    <source>
        <dbReference type="Proteomes" id="UP000823388"/>
    </source>
</evidence>
<comment type="similarity">
    <text evidence="1">Belongs to the 'GDSL' lipolytic enzyme family.</text>
</comment>
<keyword evidence="3" id="KW-0442">Lipid degradation</keyword>
<dbReference type="InterPro" id="IPR035669">
    <property type="entry name" value="SGNH_plant_lipase-like"/>
</dbReference>
<keyword evidence="3" id="KW-0443">Lipid metabolism</keyword>
<proteinExistence type="inferred from homology"/>
<keyword evidence="2" id="KW-0378">Hydrolase</keyword>
<evidence type="ECO:0000256" key="2">
    <source>
        <dbReference type="ARBA" id="ARBA00022801"/>
    </source>
</evidence>
<evidence type="ECO:0000313" key="4">
    <source>
        <dbReference type="EMBL" id="KAG2608579.1"/>
    </source>
</evidence>
<dbReference type="OrthoDB" id="1600564at2759"/>
<sequence length="419" mass="43889">MPSKPSLDRWPLIYSQSSPVPHVATCSILQKAASGCTCSALHHTTMGSKSSAMEGLVLCLVAISVQVLVVAGVHRRPPALYVFGDSILDVGNNNYLPGEDVPRANRPYYGIDFPGMIPTGRFSNGYNTADYLAKSMGFVVSPPPHLSLPPTTSSLVALTAGGVSYASASAGILDSTNAGKCAPLSRLVEYFNATRAKMVAAVGSGAVDALLLKSIFLLGVGSNDLFVFAAAQQSRNRTPAERQSDAAALLADLLSNYSATITDLHAMGARKFAITNLGLLGCVPALRALDPAGACVDGLNQLAAGFNDALRSLLAGLAPRLPGLVYSLADSFSLTRDTFADPQASGYTDIAGACCGSGRLLAEGDCLPNSTVCSSRDQHVFWDRYHPSQRASLLTAQAFYDGPAQYTTPINFMQLAQSS</sequence>
<dbReference type="EMBL" id="CM029044">
    <property type="protein sequence ID" value="KAG2608579.1"/>
    <property type="molecule type" value="Genomic_DNA"/>
</dbReference>
<organism evidence="4 5">
    <name type="scientific">Panicum virgatum</name>
    <name type="common">Blackwell switchgrass</name>
    <dbReference type="NCBI Taxonomy" id="38727"/>
    <lineage>
        <taxon>Eukaryota</taxon>
        <taxon>Viridiplantae</taxon>
        <taxon>Streptophyta</taxon>
        <taxon>Embryophyta</taxon>
        <taxon>Tracheophyta</taxon>
        <taxon>Spermatophyta</taxon>
        <taxon>Magnoliopsida</taxon>
        <taxon>Liliopsida</taxon>
        <taxon>Poales</taxon>
        <taxon>Poaceae</taxon>
        <taxon>PACMAD clade</taxon>
        <taxon>Panicoideae</taxon>
        <taxon>Panicodae</taxon>
        <taxon>Paniceae</taxon>
        <taxon>Panicinae</taxon>
        <taxon>Panicum</taxon>
        <taxon>Panicum sect. Hiantes</taxon>
    </lineage>
</organism>
<protein>
    <recommendedName>
        <fullName evidence="6">GDSL esterase/lipase</fullName>
    </recommendedName>
</protein>
<dbReference type="InterPro" id="IPR036514">
    <property type="entry name" value="SGNH_hydro_sf"/>
</dbReference>
<dbReference type="InterPro" id="IPR001087">
    <property type="entry name" value="GDSL"/>
</dbReference>
<keyword evidence="5" id="KW-1185">Reference proteome</keyword>
<evidence type="ECO:0000256" key="3">
    <source>
        <dbReference type="ARBA" id="ARBA00022963"/>
    </source>
</evidence>
<accession>A0A8T0TKU4</accession>
<dbReference type="AlphaFoldDB" id="A0A8T0TKU4"/>
<comment type="caution">
    <text evidence="4">The sequence shown here is derived from an EMBL/GenBank/DDBJ whole genome shotgun (WGS) entry which is preliminary data.</text>
</comment>
<dbReference type="CDD" id="cd01837">
    <property type="entry name" value="SGNH_plant_lipase_like"/>
    <property type="match status" value="1"/>
</dbReference>
<dbReference type="InterPro" id="IPR051058">
    <property type="entry name" value="GDSL_Est/Lipase"/>
</dbReference>
<gene>
    <name evidence="4" type="ORF">PVAP13_4NG329900</name>
</gene>
<name>A0A8T0TKU4_PANVG</name>
<dbReference type="Proteomes" id="UP000823388">
    <property type="component" value="Chromosome 4N"/>
</dbReference>
<dbReference type="PANTHER" id="PTHR45648:SF133">
    <property type="entry name" value="GDSL ESTERASE_LIPASE"/>
    <property type="match status" value="1"/>
</dbReference>
<evidence type="ECO:0000256" key="1">
    <source>
        <dbReference type="ARBA" id="ARBA00008668"/>
    </source>
</evidence>
<dbReference type="GO" id="GO:0016042">
    <property type="term" value="P:lipid catabolic process"/>
    <property type="evidence" value="ECO:0007669"/>
    <property type="project" value="UniProtKB-KW"/>
</dbReference>
<dbReference type="GO" id="GO:0016788">
    <property type="term" value="F:hydrolase activity, acting on ester bonds"/>
    <property type="evidence" value="ECO:0007669"/>
    <property type="project" value="InterPro"/>
</dbReference>
<dbReference type="Gene3D" id="3.40.50.1110">
    <property type="entry name" value="SGNH hydrolase"/>
    <property type="match status" value="1"/>
</dbReference>